<dbReference type="RefSeq" id="WP_211848624.1">
    <property type="nucleotide sequence ID" value="NZ_JAAEDL010000026.1"/>
</dbReference>
<sequence>MTITLNHTIVPARDKVAAARFFADIFGLPFDDAGGHFAPVRVNDTLTLDFADAAGPIRSEHYAFHVSDTEFDAILQRVKAAELAFGSGPHSLADGKLNDWNGGRGVYFKDPDGHVLELMTAPQ</sequence>
<dbReference type="PROSITE" id="PS51819">
    <property type="entry name" value="VOC"/>
    <property type="match status" value="1"/>
</dbReference>
<protein>
    <submittedName>
        <fullName evidence="2">VOC family protein</fullName>
    </submittedName>
</protein>
<proteinExistence type="predicted"/>
<dbReference type="Pfam" id="PF00903">
    <property type="entry name" value="Glyoxalase"/>
    <property type="match status" value="1"/>
</dbReference>
<dbReference type="InterPro" id="IPR029068">
    <property type="entry name" value="Glyas_Bleomycin-R_OHBP_Dase"/>
</dbReference>
<dbReference type="EMBL" id="JAAEDL010000026">
    <property type="protein sequence ID" value="MBR0683085.1"/>
    <property type="molecule type" value="Genomic_DNA"/>
</dbReference>
<comment type="caution">
    <text evidence="2">The sequence shown here is derived from an EMBL/GenBank/DDBJ whole genome shotgun (WGS) entry which is preliminary data.</text>
</comment>
<name>A0A9X9XH99_9PROT</name>
<keyword evidence="3" id="KW-1185">Reference proteome</keyword>
<dbReference type="CDD" id="cd08351">
    <property type="entry name" value="ChaP_like"/>
    <property type="match status" value="1"/>
</dbReference>
<evidence type="ECO:0000313" key="3">
    <source>
        <dbReference type="Proteomes" id="UP001138709"/>
    </source>
</evidence>
<organism evidence="2 3">
    <name type="scientific">Neoroseomonas eburnea</name>
    <dbReference type="NCBI Taxonomy" id="1346889"/>
    <lineage>
        <taxon>Bacteria</taxon>
        <taxon>Pseudomonadati</taxon>
        <taxon>Pseudomonadota</taxon>
        <taxon>Alphaproteobacteria</taxon>
        <taxon>Acetobacterales</taxon>
        <taxon>Acetobacteraceae</taxon>
        <taxon>Neoroseomonas</taxon>
    </lineage>
</organism>
<feature type="domain" description="VOC" evidence="1">
    <location>
        <begin position="4"/>
        <end position="121"/>
    </location>
</feature>
<accession>A0A9X9XH99</accession>
<dbReference type="Gene3D" id="3.10.180.10">
    <property type="entry name" value="2,3-Dihydroxybiphenyl 1,2-Dioxygenase, domain 1"/>
    <property type="match status" value="1"/>
</dbReference>
<reference evidence="2" key="1">
    <citation type="submission" date="2020-01" db="EMBL/GenBank/DDBJ databases">
        <authorList>
            <person name="Rat A."/>
        </authorList>
    </citation>
    <scope>NUCLEOTIDE SEQUENCE</scope>
    <source>
        <strain evidence="2">LMG 31228</strain>
    </source>
</reference>
<dbReference type="Proteomes" id="UP001138709">
    <property type="component" value="Unassembled WGS sequence"/>
</dbReference>
<reference evidence="2" key="2">
    <citation type="journal article" date="2021" name="Syst. Appl. Microbiol.">
        <title>Roseomonas hellenica sp. nov., isolated from roots of wild-growing Alkanna tinctoria.</title>
        <authorList>
            <person name="Rat A."/>
            <person name="Naranjo H.D."/>
            <person name="Lebbe L."/>
            <person name="Cnockaert M."/>
            <person name="Krigas N."/>
            <person name="Grigoriadou K."/>
            <person name="Maloupa E."/>
            <person name="Willems A."/>
        </authorList>
    </citation>
    <scope>NUCLEOTIDE SEQUENCE</scope>
    <source>
        <strain evidence="2">LMG 31228</strain>
    </source>
</reference>
<dbReference type="SUPFAM" id="SSF54593">
    <property type="entry name" value="Glyoxalase/Bleomycin resistance protein/Dihydroxybiphenyl dioxygenase"/>
    <property type="match status" value="1"/>
</dbReference>
<dbReference type="AlphaFoldDB" id="A0A9X9XH99"/>
<evidence type="ECO:0000313" key="2">
    <source>
        <dbReference type="EMBL" id="MBR0683085.1"/>
    </source>
</evidence>
<gene>
    <name evidence="2" type="ORF">GXW74_21525</name>
</gene>
<evidence type="ECO:0000259" key="1">
    <source>
        <dbReference type="PROSITE" id="PS51819"/>
    </source>
</evidence>
<dbReference type="InterPro" id="IPR037523">
    <property type="entry name" value="VOC_core"/>
</dbReference>
<dbReference type="InterPro" id="IPR004360">
    <property type="entry name" value="Glyas_Fos-R_dOase_dom"/>
</dbReference>